<feature type="transmembrane region" description="Helical" evidence="1">
    <location>
        <begin position="563"/>
        <end position="585"/>
    </location>
</feature>
<feature type="transmembrane region" description="Helical" evidence="1">
    <location>
        <begin position="399"/>
        <end position="422"/>
    </location>
</feature>
<feature type="transmembrane region" description="Helical" evidence="1">
    <location>
        <begin position="330"/>
        <end position="355"/>
    </location>
</feature>
<feature type="transmembrane region" description="Helical" evidence="1">
    <location>
        <begin position="25"/>
        <end position="46"/>
    </location>
</feature>
<sequence length="624" mass="61174">MTDTAPAESAGATPPWDEPGPDRRLLSFAVAMAVFGACLAAVGAILPTLEGAASGFTSGPVLLVTAALPAVVAAVLFVRSRTGGAAGVLVGAAVLAPAALLFDLGLLQAPGMATRPELYLPVSLSEPRAGFGLWALLAGHGAAVVAGGWALAALRREPVGESAGLADGDGAGDGAGDDGVLDPWRRRAVRVAVPCSALGACGLLMAPFGSRHPILLDPNAFERPLFELLGLVSAALLLPLGAALLAVLPREASVVRGGLAGLALAALGFAVPSLAAALAMPSLDVAPGPWLVLVAVVGLLTAVGWAVRPDSVRESSAPRGEVRLPGRRRLELAAGALALGTAVAAIAGALLPQVVATGAATAPESPARWVLLVAGVLVGVLGSALFVPRVAAALRPALSVAWVAIPLAATAVLDTALASGYAPSSFSPAPDGPAGSVLGHFTPGSVESGPGVVWTWLALVGAVVTVCCVVVAGVVEREDAGEQLPEPETGGRVTGAGLRMLTPLTAAGVLSVAAFATPTVTAPDYVEAGLVSHVGPPTWGLVAAVLTVCGAVLLAARSRPARAAALLAGAAGVVALRAATLPLTAGEVSGSSAGTGFWLALAALVALAASAAIAATEGRRGDGA</sequence>
<reference evidence="2 3" key="1">
    <citation type="submission" date="2017-02" db="EMBL/GenBank/DDBJ databases">
        <title>Draft genome of Saccharomonospora sp. 154.</title>
        <authorList>
            <person name="Alonso-Carmona G.S."/>
            <person name="De La Haba R."/>
            <person name="Vera-Gargallo B."/>
            <person name="Sandoval-Trujillo A.H."/>
            <person name="Ramirez-Duran N."/>
            <person name="Ventosa A."/>
        </authorList>
    </citation>
    <scope>NUCLEOTIDE SEQUENCE [LARGE SCALE GENOMIC DNA]</scope>
    <source>
        <strain evidence="2 3">LRS4.154</strain>
    </source>
</reference>
<dbReference type="RefSeq" id="WP_081193381.1">
    <property type="nucleotide sequence ID" value="NZ_MWIH01000006.1"/>
</dbReference>
<accession>A0A1V9A278</accession>
<feature type="transmembrane region" description="Helical" evidence="1">
    <location>
        <begin position="228"/>
        <end position="247"/>
    </location>
</feature>
<feature type="transmembrane region" description="Helical" evidence="1">
    <location>
        <begin position="597"/>
        <end position="616"/>
    </location>
</feature>
<feature type="transmembrane region" description="Helical" evidence="1">
    <location>
        <begin position="191"/>
        <end position="208"/>
    </location>
</feature>
<comment type="caution">
    <text evidence="2">The sequence shown here is derived from an EMBL/GenBank/DDBJ whole genome shotgun (WGS) entry which is preliminary data.</text>
</comment>
<keyword evidence="1" id="KW-0812">Transmembrane</keyword>
<keyword evidence="1" id="KW-1133">Transmembrane helix</keyword>
<protein>
    <submittedName>
        <fullName evidence="2">Uncharacterized protein</fullName>
    </submittedName>
</protein>
<dbReference type="Proteomes" id="UP000192591">
    <property type="component" value="Unassembled WGS sequence"/>
</dbReference>
<keyword evidence="1" id="KW-0472">Membrane</keyword>
<feature type="transmembrane region" description="Helical" evidence="1">
    <location>
        <begin position="85"/>
        <end position="109"/>
    </location>
</feature>
<keyword evidence="3" id="KW-1185">Reference proteome</keyword>
<gene>
    <name evidence="2" type="ORF">B1813_16815</name>
</gene>
<evidence type="ECO:0000313" key="3">
    <source>
        <dbReference type="Proteomes" id="UP000192591"/>
    </source>
</evidence>
<feature type="transmembrane region" description="Helical" evidence="1">
    <location>
        <begin position="367"/>
        <end position="387"/>
    </location>
</feature>
<feature type="transmembrane region" description="Helical" evidence="1">
    <location>
        <begin position="259"/>
        <end position="278"/>
    </location>
</feature>
<feature type="transmembrane region" description="Helical" evidence="1">
    <location>
        <begin position="496"/>
        <end position="517"/>
    </location>
</feature>
<feature type="transmembrane region" description="Helical" evidence="1">
    <location>
        <begin position="129"/>
        <end position="152"/>
    </location>
</feature>
<name>A0A1V9A278_SACPI</name>
<feature type="transmembrane region" description="Helical" evidence="1">
    <location>
        <begin position="290"/>
        <end position="309"/>
    </location>
</feature>
<evidence type="ECO:0000313" key="2">
    <source>
        <dbReference type="EMBL" id="OQO91148.1"/>
    </source>
</evidence>
<feature type="transmembrane region" description="Helical" evidence="1">
    <location>
        <begin position="58"/>
        <end position="78"/>
    </location>
</feature>
<dbReference type="AlphaFoldDB" id="A0A1V9A278"/>
<feature type="transmembrane region" description="Helical" evidence="1">
    <location>
        <begin position="537"/>
        <end position="556"/>
    </location>
</feature>
<dbReference type="STRING" id="1962155.B1813_16815"/>
<proteinExistence type="predicted"/>
<organism evidence="2 3">
    <name type="scientific">Saccharomonospora piscinae</name>
    <dbReference type="NCBI Taxonomy" id="687388"/>
    <lineage>
        <taxon>Bacteria</taxon>
        <taxon>Bacillati</taxon>
        <taxon>Actinomycetota</taxon>
        <taxon>Actinomycetes</taxon>
        <taxon>Pseudonocardiales</taxon>
        <taxon>Pseudonocardiaceae</taxon>
        <taxon>Saccharomonospora</taxon>
    </lineage>
</organism>
<dbReference type="EMBL" id="MWIH01000006">
    <property type="protein sequence ID" value="OQO91148.1"/>
    <property type="molecule type" value="Genomic_DNA"/>
</dbReference>
<evidence type="ECO:0000256" key="1">
    <source>
        <dbReference type="SAM" id="Phobius"/>
    </source>
</evidence>
<feature type="transmembrane region" description="Helical" evidence="1">
    <location>
        <begin position="453"/>
        <end position="475"/>
    </location>
</feature>